<evidence type="ECO:0000313" key="1">
    <source>
        <dbReference type="EMBL" id="MFD0872547.1"/>
    </source>
</evidence>
<dbReference type="RefSeq" id="WP_379291898.1">
    <property type="nucleotide sequence ID" value="NZ_JBHTIU010000122.1"/>
</dbReference>
<evidence type="ECO:0008006" key="3">
    <source>
        <dbReference type="Google" id="ProtNLM"/>
    </source>
</evidence>
<keyword evidence="2" id="KW-1185">Reference proteome</keyword>
<name>A0ABW3DGF1_9BACL</name>
<organism evidence="1 2">
    <name type="scientific">Paenibacillus residui</name>
    <dbReference type="NCBI Taxonomy" id="629724"/>
    <lineage>
        <taxon>Bacteria</taxon>
        <taxon>Bacillati</taxon>
        <taxon>Bacillota</taxon>
        <taxon>Bacilli</taxon>
        <taxon>Bacillales</taxon>
        <taxon>Paenibacillaceae</taxon>
        <taxon>Paenibacillus</taxon>
    </lineage>
</organism>
<reference evidence="2" key="1">
    <citation type="journal article" date="2019" name="Int. J. Syst. Evol. Microbiol.">
        <title>The Global Catalogue of Microorganisms (GCM) 10K type strain sequencing project: providing services to taxonomists for standard genome sequencing and annotation.</title>
        <authorList>
            <consortium name="The Broad Institute Genomics Platform"/>
            <consortium name="The Broad Institute Genome Sequencing Center for Infectious Disease"/>
            <person name="Wu L."/>
            <person name="Ma J."/>
        </authorList>
    </citation>
    <scope>NUCLEOTIDE SEQUENCE [LARGE SCALE GENOMIC DNA]</scope>
    <source>
        <strain evidence="2">CCUG 57263</strain>
    </source>
</reference>
<dbReference type="Proteomes" id="UP001597120">
    <property type="component" value="Unassembled WGS sequence"/>
</dbReference>
<feature type="non-terminal residue" evidence="1">
    <location>
        <position position="1"/>
    </location>
</feature>
<proteinExistence type="predicted"/>
<protein>
    <recommendedName>
        <fullName evidence="3">Transposase</fullName>
    </recommendedName>
</protein>
<sequence length="352" mass="39975">YFDGGFLMPLPKNRIVPERKIYYRPELERCLHCGSKLKRSHTAWKKNIATLSGVIQVWSMAYVCSNSNCAYPKTYYRSAEADSLCMKHTSYGFDVLALVGQLRFKHHMTIAEITQELNERGVATSERNSQRLYERYVTLLRSSVTDHVKSVLKQVAEEHGGIMISMDGVQPEKGNETLYVIREVFSGTILVAKSVKSSSSEELKELIQPVIDLGFRIIGIVTDGQQSIRLAMESLLPEVPYQYCQYHYLKDIAKPVVELDRKLKTGIKKSLRGIRDIERKLDKDESPENEVVKDYLAAIRSVLLEDGNPPLDLPGVRIYENAQAIQTSLQNCLDKKGALSAPERFQNIQQTE</sequence>
<accession>A0ABW3DGF1</accession>
<gene>
    <name evidence="1" type="ORF">ACFQ03_25830</name>
</gene>
<comment type="caution">
    <text evidence="1">The sequence shown here is derived from an EMBL/GenBank/DDBJ whole genome shotgun (WGS) entry which is preliminary data.</text>
</comment>
<dbReference type="EMBL" id="JBHTIU010000122">
    <property type="protein sequence ID" value="MFD0872547.1"/>
    <property type="molecule type" value="Genomic_DNA"/>
</dbReference>
<evidence type="ECO:0000313" key="2">
    <source>
        <dbReference type="Proteomes" id="UP001597120"/>
    </source>
</evidence>